<dbReference type="InterPro" id="IPR003719">
    <property type="entry name" value="Phenazine_PhzF-like"/>
</dbReference>
<dbReference type="Gene3D" id="3.10.310.10">
    <property type="entry name" value="Diaminopimelate Epimerase, Chain A, domain 1"/>
    <property type="match status" value="2"/>
</dbReference>
<proteinExistence type="inferred from homology"/>
<evidence type="ECO:0000256" key="1">
    <source>
        <dbReference type="ARBA" id="ARBA00008270"/>
    </source>
</evidence>
<evidence type="ECO:0000313" key="4">
    <source>
        <dbReference type="EMBL" id="NDL58269.1"/>
    </source>
</evidence>
<name>A0A7K3M4N0_9ACTN</name>
<sequence length="282" mass="29406">MDAFTDRAFAGNPAAVVLLDAEDWPDEQWMRDIAAEMNLSETAFAFPLVGSVEADWALRWFTPAAEVNLCGHATLATVHALKADARVADQVSFRSRSGILGARVAADGRITLDFPAATSTLVTEPAGLAEALGVAPDAVYSTGTLRDVLVILADEAAVRGLAPNITELEAITRREGVRGVIVTASAKDPSGGHDYVSRFFAPAVGVAEDPVTGSAHTALGPFWAERLGRPDLVGLQASARGGVVHTLVVGDRVELTGQAVTVLDGTLLPPASSHPRAQTPPS</sequence>
<accession>A0A7K3M4N0</accession>
<dbReference type="NCBIfam" id="TIGR00654">
    <property type="entry name" value="PhzF_family"/>
    <property type="match status" value="1"/>
</dbReference>
<reference evidence="4 5" key="1">
    <citation type="submission" date="2019-11" db="EMBL/GenBank/DDBJ databases">
        <authorList>
            <person name="Li X.-J."/>
            <person name="Feng X.-M."/>
        </authorList>
    </citation>
    <scope>NUCLEOTIDE SEQUENCE [LARGE SCALE GENOMIC DNA]</scope>
    <source>
        <strain evidence="4 5">XMNu-373</strain>
    </source>
</reference>
<protein>
    <submittedName>
        <fullName evidence="4">PhzF family phenazine biosynthesis isomerase</fullName>
    </submittedName>
</protein>
<evidence type="ECO:0000256" key="3">
    <source>
        <dbReference type="PIRSR" id="PIRSR016184-1"/>
    </source>
</evidence>
<dbReference type="Proteomes" id="UP000460435">
    <property type="component" value="Unassembled WGS sequence"/>
</dbReference>
<evidence type="ECO:0000256" key="2">
    <source>
        <dbReference type="ARBA" id="ARBA00023235"/>
    </source>
</evidence>
<dbReference type="EMBL" id="WLZY01000004">
    <property type="protein sequence ID" value="NDL58269.1"/>
    <property type="molecule type" value="Genomic_DNA"/>
</dbReference>
<comment type="similarity">
    <text evidence="1">Belongs to the PhzF family.</text>
</comment>
<dbReference type="PANTHER" id="PTHR13774">
    <property type="entry name" value="PHENAZINE BIOSYNTHESIS PROTEIN"/>
    <property type="match status" value="1"/>
</dbReference>
<dbReference type="Pfam" id="PF02567">
    <property type="entry name" value="PhzC-PhzF"/>
    <property type="match status" value="1"/>
</dbReference>
<keyword evidence="5" id="KW-1185">Reference proteome</keyword>
<dbReference type="SUPFAM" id="SSF54506">
    <property type="entry name" value="Diaminopimelate epimerase-like"/>
    <property type="match status" value="1"/>
</dbReference>
<gene>
    <name evidence="4" type="ORF">F7O44_14430</name>
</gene>
<dbReference type="GO" id="GO:0016853">
    <property type="term" value="F:isomerase activity"/>
    <property type="evidence" value="ECO:0007669"/>
    <property type="project" value="UniProtKB-KW"/>
</dbReference>
<evidence type="ECO:0000313" key="5">
    <source>
        <dbReference type="Proteomes" id="UP000460435"/>
    </source>
</evidence>
<keyword evidence="2 4" id="KW-0413">Isomerase</keyword>
<dbReference type="PIRSF" id="PIRSF016184">
    <property type="entry name" value="PhzC_PhzF"/>
    <property type="match status" value="1"/>
</dbReference>
<dbReference type="AlphaFoldDB" id="A0A7K3M4N0"/>
<dbReference type="PANTHER" id="PTHR13774:SF17">
    <property type="entry name" value="PHENAZINE BIOSYNTHESIS-LIKE DOMAIN-CONTAINING PROTEIN"/>
    <property type="match status" value="1"/>
</dbReference>
<comment type="caution">
    <text evidence="4">The sequence shown here is derived from an EMBL/GenBank/DDBJ whole genome shotgun (WGS) entry which is preliminary data.</text>
</comment>
<feature type="active site" evidence="3">
    <location>
        <position position="41"/>
    </location>
</feature>
<organism evidence="4 5">
    <name type="scientific">Phytoactinopolyspora mesophila</name>
    <dbReference type="NCBI Taxonomy" id="2650750"/>
    <lineage>
        <taxon>Bacteria</taxon>
        <taxon>Bacillati</taxon>
        <taxon>Actinomycetota</taxon>
        <taxon>Actinomycetes</taxon>
        <taxon>Jiangellales</taxon>
        <taxon>Jiangellaceae</taxon>
        <taxon>Phytoactinopolyspora</taxon>
    </lineage>
</organism>
<dbReference type="GO" id="GO:0005737">
    <property type="term" value="C:cytoplasm"/>
    <property type="evidence" value="ECO:0007669"/>
    <property type="project" value="TreeGrafter"/>
</dbReference>